<evidence type="ECO:0000313" key="9">
    <source>
        <dbReference type="EMBL" id="GGI50266.1"/>
    </source>
</evidence>
<gene>
    <name evidence="9" type="ORF">GCM10011425_14780</name>
</gene>
<dbReference type="AlphaFoldDB" id="A0A917J863"/>
<dbReference type="InterPro" id="IPR000933">
    <property type="entry name" value="Glyco_hydro_29"/>
</dbReference>
<dbReference type="InterPro" id="IPR017853">
    <property type="entry name" value="GH"/>
</dbReference>
<dbReference type="SMART" id="SM00812">
    <property type="entry name" value="Alpha_L_fucos"/>
    <property type="match status" value="1"/>
</dbReference>
<reference evidence="9" key="2">
    <citation type="submission" date="2020-09" db="EMBL/GenBank/DDBJ databases">
        <authorList>
            <person name="Sun Q."/>
            <person name="Sedlacek I."/>
        </authorList>
    </citation>
    <scope>NUCLEOTIDE SEQUENCE</scope>
    <source>
        <strain evidence="9">CCM 8711</strain>
    </source>
</reference>
<dbReference type="Pfam" id="PF01120">
    <property type="entry name" value="Alpha_L_fucos"/>
    <property type="match status" value="1"/>
</dbReference>
<accession>A0A917J863</accession>
<protein>
    <recommendedName>
        <fullName evidence="2">alpha-L-fucosidase</fullName>
        <ecNumber evidence="2">3.2.1.51</ecNumber>
    </recommendedName>
</protein>
<feature type="chain" id="PRO_5038030971" description="alpha-L-fucosidase" evidence="6">
    <location>
        <begin position="26"/>
        <end position="554"/>
    </location>
</feature>
<feature type="signal peptide" evidence="6">
    <location>
        <begin position="1"/>
        <end position="25"/>
    </location>
</feature>
<keyword evidence="3 6" id="KW-0732">Signal</keyword>
<reference evidence="9" key="1">
    <citation type="journal article" date="2014" name="Int. J. Syst. Evol. Microbiol.">
        <title>Complete genome sequence of Corynebacterium casei LMG S-19264T (=DSM 44701T), isolated from a smear-ripened cheese.</title>
        <authorList>
            <consortium name="US DOE Joint Genome Institute (JGI-PGF)"/>
            <person name="Walter F."/>
            <person name="Albersmeier A."/>
            <person name="Kalinowski J."/>
            <person name="Ruckert C."/>
        </authorList>
    </citation>
    <scope>NUCLEOTIDE SEQUENCE</scope>
    <source>
        <strain evidence="9">CCM 8711</strain>
    </source>
</reference>
<evidence type="ECO:0000256" key="3">
    <source>
        <dbReference type="ARBA" id="ARBA00022729"/>
    </source>
</evidence>
<dbReference type="SUPFAM" id="SSF51445">
    <property type="entry name" value="(Trans)glycosidases"/>
    <property type="match status" value="1"/>
</dbReference>
<dbReference type="GO" id="GO:0016139">
    <property type="term" value="P:glycoside catabolic process"/>
    <property type="evidence" value="ECO:0007669"/>
    <property type="project" value="TreeGrafter"/>
</dbReference>
<feature type="domain" description="Glycoside hydrolase family 29 N-terminal" evidence="7">
    <location>
        <begin position="39"/>
        <end position="433"/>
    </location>
</feature>
<keyword evidence="5" id="KW-0326">Glycosidase</keyword>
<comment type="similarity">
    <text evidence="1">Belongs to the glycosyl hydrolase 29 family.</text>
</comment>
<organism evidence="9 10">
    <name type="scientific">Mucilaginibacter galii</name>
    <dbReference type="NCBI Taxonomy" id="2005073"/>
    <lineage>
        <taxon>Bacteria</taxon>
        <taxon>Pseudomonadati</taxon>
        <taxon>Bacteroidota</taxon>
        <taxon>Sphingobacteriia</taxon>
        <taxon>Sphingobacteriales</taxon>
        <taxon>Sphingobacteriaceae</taxon>
        <taxon>Mucilaginibacter</taxon>
    </lineage>
</organism>
<evidence type="ECO:0000256" key="4">
    <source>
        <dbReference type="ARBA" id="ARBA00022801"/>
    </source>
</evidence>
<evidence type="ECO:0000256" key="2">
    <source>
        <dbReference type="ARBA" id="ARBA00012662"/>
    </source>
</evidence>
<dbReference type="PANTHER" id="PTHR10030">
    <property type="entry name" value="ALPHA-L-FUCOSIDASE"/>
    <property type="match status" value="1"/>
</dbReference>
<keyword evidence="10" id="KW-1185">Reference proteome</keyword>
<keyword evidence="4" id="KW-0378">Hydrolase</keyword>
<dbReference type="Proteomes" id="UP000662074">
    <property type="component" value="Unassembled WGS sequence"/>
</dbReference>
<sequence length="554" mass="62248">MKRRTAIKGITATAAALWLAKVAEAAQVSNPIVRGEGIAAGKFKPTWDSLKQYEVPNWFKDAKFGMWAHWGPQCQPEHGDWYARGMYQEGSDQYKFHVQKYGHPSKFGFKDVINEWKAENWNPEELVGLYKNAGAQYFFALANHHDNFDLYKSKYQPNWNSTKIGPKKDLIDGWAKAAKKHGMRFGVSVHASHAWRWYESAQLADKSGPLAGLPYDGKLTKADGKGKWWDALDPQELYAQNHALSTDSQNPGAIHEQWGWQNGAVAPSKAYCDNFFNRTIELLDKYEPDLVYFDDTALPLWPVSDAGLRIAAHMYNSSIKKHKGQLEAVIFGKILDAEQQKCMVWDIERGQSNKIEPFIWQTDTCIGQWHYDRRVYDQKRYKSAQTIIHTLVDVVSKNGNLLVNVPVRGDGTIDEQEKAIVAGITTWMQQNSECIYATRPWTVFGEGPAMENAAPLSAQGFNEGKGKPFTAEDIRFTTKGDILYAIALGTPADGKIRIKNLSTGNSKYPKSIGRVELVGIKQPLAMERNTDALTVTLPTDRLGQVAYALKVIPG</sequence>
<evidence type="ECO:0000259" key="7">
    <source>
        <dbReference type="Pfam" id="PF01120"/>
    </source>
</evidence>
<evidence type="ECO:0000256" key="5">
    <source>
        <dbReference type="ARBA" id="ARBA00023295"/>
    </source>
</evidence>
<dbReference type="GO" id="GO:0004560">
    <property type="term" value="F:alpha-L-fucosidase activity"/>
    <property type="evidence" value="ECO:0007669"/>
    <property type="project" value="InterPro"/>
</dbReference>
<evidence type="ECO:0000259" key="8">
    <source>
        <dbReference type="Pfam" id="PF16757"/>
    </source>
</evidence>
<dbReference type="Gene3D" id="2.60.40.1180">
    <property type="entry name" value="Golgi alpha-mannosidase II"/>
    <property type="match status" value="1"/>
</dbReference>
<dbReference type="GO" id="GO:0006004">
    <property type="term" value="P:fucose metabolic process"/>
    <property type="evidence" value="ECO:0007669"/>
    <property type="project" value="TreeGrafter"/>
</dbReference>
<dbReference type="Gene3D" id="3.20.20.80">
    <property type="entry name" value="Glycosidases"/>
    <property type="match status" value="1"/>
</dbReference>
<dbReference type="Pfam" id="PF16757">
    <property type="entry name" value="Fucosidase_C"/>
    <property type="match status" value="1"/>
</dbReference>
<dbReference type="InterPro" id="IPR031919">
    <property type="entry name" value="Fucosidase_C"/>
</dbReference>
<evidence type="ECO:0000256" key="1">
    <source>
        <dbReference type="ARBA" id="ARBA00007951"/>
    </source>
</evidence>
<dbReference type="InterPro" id="IPR013780">
    <property type="entry name" value="Glyco_hydro_b"/>
</dbReference>
<name>A0A917J863_9SPHI</name>
<dbReference type="EC" id="3.2.1.51" evidence="2"/>
<dbReference type="GO" id="GO:0005764">
    <property type="term" value="C:lysosome"/>
    <property type="evidence" value="ECO:0007669"/>
    <property type="project" value="TreeGrafter"/>
</dbReference>
<evidence type="ECO:0000313" key="10">
    <source>
        <dbReference type="Proteomes" id="UP000662074"/>
    </source>
</evidence>
<proteinExistence type="inferred from homology"/>
<dbReference type="RefSeq" id="WP_188415304.1">
    <property type="nucleotide sequence ID" value="NZ_BMDO01000003.1"/>
</dbReference>
<evidence type="ECO:0000256" key="6">
    <source>
        <dbReference type="SAM" id="SignalP"/>
    </source>
</evidence>
<comment type="caution">
    <text evidence="9">The sequence shown here is derived from an EMBL/GenBank/DDBJ whole genome shotgun (WGS) entry which is preliminary data.</text>
</comment>
<dbReference type="EMBL" id="BMDO01000003">
    <property type="protein sequence ID" value="GGI50266.1"/>
    <property type="molecule type" value="Genomic_DNA"/>
</dbReference>
<dbReference type="PANTHER" id="PTHR10030:SF37">
    <property type="entry name" value="ALPHA-L-FUCOSIDASE-RELATED"/>
    <property type="match status" value="1"/>
</dbReference>
<feature type="domain" description="Alpha-L-fucosidase C-terminal" evidence="8">
    <location>
        <begin position="470"/>
        <end position="551"/>
    </location>
</feature>
<dbReference type="InterPro" id="IPR057739">
    <property type="entry name" value="Glyco_hydro_29_N"/>
</dbReference>